<accession>A0A6A5BM56</accession>
<evidence type="ECO:0000256" key="4">
    <source>
        <dbReference type="ARBA" id="ARBA00022487"/>
    </source>
</evidence>
<dbReference type="Proteomes" id="UP000444721">
    <property type="component" value="Unassembled WGS sequence"/>
</dbReference>
<dbReference type="RefSeq" id="XP_044560699.1">
    <property type="nucleotide sequence ID" value="XM_044708825.1"/>
</dbReference>
<comment type="caution">
    <text evidence="8">The sequence shown here is derived from an EMBL/GenBank/DDBJ whole genome shotgun (WGS) entry which is preliminary data.</text>
</comment>
<dbReference type="FunFam" id="3.40.50.1820:FF:000002">
    <property type="entry name" value="S-formylglutathione hydrolase"/>
    <property type="match status" value="1"/>
</dbReference>
<dbReference type="InterPro" id="IPR000801">
    <property type="entry name" value="Esterase-like"/>
</dbReference>
<feature type="active site" description="Charge relay system" evidence="6">
    <location>
        <position position="283"/>
    </location>
</feature>
<comment type="similarity">
    <text evidence="1 7">Belongs to the esterase D family.</text>
</comment>
<comment type="function">
    <text evidence="7">Serine hydrolase involved in the detoxification of formaldehyde.</text>
</comment>
<organism evidence="8 9">
    <name type="scientific">Naegleria fowleri</name>
    <name type="common">Brain eating amoeba</name>
    <dbReference type="NCBI Taxonomy" id="5763"/>
    <lineage>
        <taxon>Eukaryota</taxon>
        <taxon>Discoba</taxon>
        <taxon>Heterolobosea</taxon>
        <taxon>Tetramitia</taxon>
        <taxon>Eutetramitia</taxon>
        <taxon>Vahlkampfiidae</taxon>
        <taxon>Naegleria</taxon>
    </lineage>
</organism>
<dbReference type="OMA" id="PSDCPWG"/>
<comment type="catalytic activity">
    <reaction evidence="7">
        <text>S-formylglutathione + H2O = formate + glutathione + H(+)</text>
        <dbReference type="Rhea" id="RHEA:14961"/>
        <dbReference type="ChEBI" id="CHEBI:15377"/>
        <dbReference type="ChEBI" id="CHEBI:15378"/>
        <dbReference type="ChEBI" id="CHEBI:15740"/>
        <dbReference type="ChEBI" id="CHEBI:57688"/>
        <dbReference type="ChEBI" id="CHEBI:57925"/>
        <dbReference type="EC" id="3.1.2.12"/>
    </reaction>
</comment>
<dbReference type="GeneID" id="68112531"/>
<name>A0A6A5BM56_NAEFO</name>
<evidence type="ECO:0000256" key="6">
    <source>
        <dbReference type="PIRSR" id="PIRSR614186-1"/>
    </source>
</evidence>
<dbReference type="Gene3D" id="3.40.50.1820">
    <property type="entry name" value="alpha/beta hydrolase"/>
    <property type="match status" value="1"/>
</dbReference>
<dbReference type="GO" id="GO:0005829">
    <property type="term" value="C:cytosol"/>
    <property type="evidence" value="ECO:0007669"/>
    <property type="project" value="TreeGrafter"/>
</dbReference>
<dbReference type="GO" id="GO:0052689">
    <property type="term" value="F:carboxylic ester hydrolase activity"/>
    <property type="evidence" value="ECO:0007669"/>
    <property type="project" value="UniProtKB-KW"/>
</dbReference>
<dbReference type="GO" id="GO:0018738">
    <property type="term" value="F:S-formylglutathione hydrolase activity"/>
    <property type="evidence" value="ECO:0007669"/>
    <property type="project" value="UniProtKB-EC"/>
</dbReference>
<proteinExistence type="inferred from homology"/>
<dbReference type="InterPro" id="IPR029058">
    <property type="entry name" value="AB_hydrolase_fold"/>
</dbReference>
<keyword evidence="9" id="KW-1185">Reference proteome</keyword>
<evidence type="ECO:0000313" key="8">
    <source>
        <dbReference type="EMBL" id="KAF0975986.1"/>
    </source>
</evidence>
<dbReference type="GO" id="GO:0046294">
    <property type="term" value="P:formaldehyde catabolic process"/>
    <property type="evidence" value="ECO:0007669"/>
    <property type="project" value="InterPro"/>
</dbReference>
<evidence type="ECO:0000256" key="7">
    <source>
        <dbReference type="RuleBase" id="RU363068"/>
    </source>
</evidence>
<keyword evidence="5 7" id="KW-0378">Hydrolase</keyword>
<dbReference type="OrthoDB" id="420518at2759"/>
<dbReference type="VEuPathDB" id="AmoebaDB:NF0102360"/>
<keyword evidence="4 7" id="KW-0719">Serine esterase</keyword>
<protein>
    <recommendedName>
        <fullName evidence="3 7">S-formylglutathione hydrolase</fullName>
        <ecNumber evidence="2 7">3.1.2.12</ecNumber>
    </recommendedName>
</protein>
<evidence type="ECO:0000256" key="5">
    <source>
        <dbReference type="ARBA" id="ARBA00022801"/>
    </source>
</evidence>
<dbReference type="EC" id="3.1.2.12" evidence="2 7"/>
<gene>
    <name evidence="8" type="ORF">FDP41_005313</name>
</gene>
<dbReference type="AlphaFoldDB" id="A0A6A5BM56"/>
<dbReference type="PANTHER" id="PTHR10061">
    <property type="entry name" value="S-FORMYLGLUTATHIONE HYDROLASE"/>
    <property type="match status" value="1"/>
</dbReference>
<evidence type="ECO:0000256" key="2">
    <source>
        <dbReference type="ARBA" id="ARBA00012479"/>
    </source>
</evidence>
<feature type="active site" description="Charge relay system" evidence="6">
    <location>
        <position position="249"/>
    </location>
</feature>
<keyword evidence="7" id="KW-0963">Cytoplasm</keyword>
<dbReference type="Pfam" id="PF00756">
    <property type="entry name" value="Esterase"/>
    <property type="match status" value="1"/>
</dbReference>
<evidence type="ECO:0000313" key="9">
    <source>
        <dbReference type="Proteomes" id="UP000444721"/>
    </source>
</evidence>
<reference evidence="8 9" key="1">
    <citation type="journal article" date="2019" name="Sci. Rep.">
        <title>Nanopore sequencing improves the draft genome of the human pathogenic amoeba Naegleria fowleri.</title>
        <authorList>
            <person name="Liechti N."/>
            <person name="Schurch N."/>
            <person name="Bruggmann R."/>
            <person name="Wittwer M."/>
        </authorList>
    </citation>
    <scope>NUCLEOTIDE SEQUENCE [LARGE SCALE GENOMIC DNA]</scope>
    <source>
        <strain evidence="8 9">ATCC 30894</strain>
    </source>
</reference>
<comment type="subcellular location">
    <subcellularLocation>
        <location evidence="7">Cytoplasm</location>
    </subcellularLocation>
</comment>
<dbReference type="VEuPathDB" id="AmoebaDB:FDP41_005313"/>
<feature type="active site" description="Charge relay system" evidence="6">
    <location>
        <position position="164"/>
    </location>
</feature>
<sequence length="305" mass="33892">MSTTTIIIKSQTKCFSGLVLECTHTSQGLGCSMNVHIFRPPQTLQSGQKAPVLFFLSGLTCTDTNFIFKAGAMAFAAEHGIALVCPDTSPRGEDVPKGDSWDFGQGAGFYLNAVQEPYNKHYRMYDYIVHELPSLLISNFATGDNAWLLLESENKLKQSIFGHSMGGLGSLVIYLRNLKSYHSCSAFAPISHPSNPDCAWGQKAFKGYLGDSEEARQNLWPQYDPTLLISKLNSSSVKAPILVDQGSVDKFLLQNQLQVEKLEAAAKQAGVPLTLRMQEGYDHSYYFIQTFVRDHIEHHAKFLKQ</sequence>
<dbReference type="EMBL" id="VFQX01000043">
    <property type="protein sequence ID" value="KAF0975986.1"/>
    <property type="molecule type" value="Genomic_DNA"/>
</dbReference>
<evidence type="ECO:0000256" key="1">
    <source>
        <dbReference type="ARBA" id="ARBA00005622"/>
    </source>
</evidence>
<dbReference type="VEuPathDB" id="AmoebaDB:NfTy_053220"/>
<evidence type="ECO:0000256" key="3">
    <source>
        <dbReference type="ARBA" id="ARBA00016774"/>
    </source>
</evidence>
<dbReference type="SUPFAM" id="SSF53474">
    <property type="entry name" value="alpha/beta-Hydrolases"/>
    <property type="match status" value="1"/>
</dbReference>
<dbReference type="InterPro" id="IPR014186">
    <property type="entry name" value="S-formylglutathione_hydrol"/>
</dbReference>
<dbReference type="PANTHER" id="PTHR10061:SF0">
    <property type="entry name" value="S-FORMYLGLUTATHIONE HYDROLASE"/>
    <property type="match status" value="1"/>
</dbReference>
<dbReference type="NCBIfam" id="TIGR02821">
    <property type="entry name" value="fghA_ester_D"/>
    <property type="match status" value="1"/>
</dbReference>